<keyword evidence="2" id="KW-1185">Reference proteome</keyword>
<dbReference type="Proteomes" id="UP000593892">
    <property type="component" value="Chromosome"/>
</dbReference>
<organism evidence="1 2">
    <name type="scientific">Paludibaculum fermentans</name>
    <dbReference type="NCBI Taxonomy" id="1473598"/>
    <lineage>
        <taxon>Bacteria</taxon>
        <taxon>Pseudomonadati</taxon>
        <taxon>Acidobacteriota</taxon>
        <taxon>Terriglobia</taxon>
        <taxon>Bryobacterales</taxon>
        <taxon>Bryobacteraceae</taxon>
        <taxon>Paludibaculum</taxon>
    </lineage>
</organism>
<name>A0A7S7SLM0_PALFE</name>
<dbReference type="KEGG" id="pfer:IRI77_36505"/>
<evidence type="ECO:0000313" key="2">
    <source>
        <dbReference type="Proteomes" id="UP000593892"/>
    </source>
</evidence>
<accession>A0A7S7SLM0</accession>
<evidence type="ECO:0000313" key="1">
    <source>
        <dbReference type="EMBL" id="QOY88180.1"/>
    </source>
</evidence>
<dbReference type="RefSeq" id="WP_194449843.1">
    <property type="nucleotide sequence ID" value="NZ_CP063849.1"/>
</dbReference>
<protein>
    <submittedName>
        <fullName evidence="1">Uncharacterized protein</fullName>
    </submittedName>
</protein>
<proteinExistence type="predicted"/>
<dbReference type="EMBL" id="CP063849">
    <property type="protein sequence ID" value="QOY88180.1"/>
    <property type="molecule type" value="Genomic_DNA"/>
</dbReference>
<dbReference type="AlphaFoldDB" id="A0A7S7SLM0"/>
<gene>
    <name evidence="1" type="ORF">IRI77_36505</name>
</gene>
<reference evidence="1 2" key="1">
    <citation type="submission" date="2020-10" db="EMBL/GenBank/DDBJ databases">
        <title>Complete genome sequence of Paludibaculum fermentans P105T, a facultatively anaerobic acidobacterium capable of dissimilatory Fe(III) reduction.</title>
        <authorList>
            <person name="Dedysh S.N."/>
            <person name="Beletsky A.V."/>
            <person name="Kulichevskaya I.S."/>
            <person name="Mardanov A.V."/>
            <person name="Ravin N.V."/>
        </authorList>
    </citation>
    <scope>NUCLEOTIDE SEQUENCE [LARGE SCALE GENOMIC DNA]</scope>
    <source>
        <strain evidence="1 2">P105</strain>
    </source>
</reference>
<sequence length="514" mass="53452">MPTTLAFKPLVDLPEWRPIANAPVVSGAGTQLVAGLRNNSDRGAYVFLLASNTGLHAYDVEDDDWFSLASPGLAGTFGAGAGAVMMPSQGPRGTLAGGATTSSVVLSTALPAAVAPNQLANKGNSNGHKIRIIGNSAGGSGKAEERYIVGNTGGTTPTLYLDSPLSFAPAAGDAYEILSGRLYLLGAGTLAAGVWKYYDLATNSFSGNLATASLPATINTDSSFVGLDESYLPFDANPGDGYFGQLTATAATASTITGQAASGDAAVLANEYRNFQIRIVEDTVNPTAVGQRRNITSHTAGASPVYTVSAWTVTPSANAKFVIENNGDRILLWSSASTSTFTYNITANTWDTTTFGVRPAAMGAGCVSCPSFFMRPDAAKQARHSYIFSFRGGNVATLDLFDIAGGANGLWTGAVAYGGSGGVLFTTGCTITPDPYTGNGRFAFINYNGGQRCLKFDVKNRVLSPAFYVRYPQGTAAVGQRMATAMFVDGATKLVFILLQRMGGAEVFEMAVQK</sequence>